<evidence type="ECO:0000313" key="2">
    <source>
        <dbReference type="EMBL" id="HIU56437.1"/>
    </source>
</evidence>
<sequence>MKRRILTFMLCICMVFQLMPAVGTVYAAGGYNPKENSDFVIPTALKSNRDFMMGSALRGTQANFINKMSLNGNTTYKDFETDKSVDISEVSKELQSAGQLSYTIGARLKASYNDLNSAAVETVLKFNGYYYYPQWHTAGFKDHGIYENADFKRTMSWNYFRLQATTTNEAWYTKATQTKDLAIYLLDEKAPTVESCEITQNSEKVSSVQLGSTIRFTLNFSEYIRFADNSASHEPGLEFEILPYGEIVSDPIRLKADFVELYDNKMVFEYTFLDEYSGYEGIKEFYISRIEKATQQEDFDAKYDLALLPKEIADAAKTPAVTVSSLITDLAGNAVEEVLATDDSGAVTGEREIVFNSVKIDSKAPSVQNIGIEKKLLWNITDEDAGLYAKVGDKMKLSVSFDEPVYAEAGSAALTLNINDSSGLAVTLKNDTDISGGTVMTFEEFEITEGMTYSGDADAEGKITPVSIDGSDVLDSAKNPCGEHNLKDEGVFANRDFALDTLGPAIDLITPITNFEDDAVFCVPLNIADDIGSGNVAASGIDTMRGYFYLTGFPSSYYYVTGGKEAYYEKQYFSYYISNTVMTEAELEERWIPAADQFRTDLPDASAYYFDLYSGGDTYIYIKIGDIEITNPTIHVMAEDVAGNRNVISEQVDYTLDMTKPIFGSASRVTIASNANTPNTYDLSCSITLEDENGINFDTFKASASDGSFTDVGLGSHENVDIIYTPGEDGKTNTVTFVMKAVAPGEIVDYNITYTVADNFGNENQVTFPFTYNLTSFHIVERATTENENGYAPYIVFHRVVEEFTQNAKTILMIKDPYSNENGYAAAIVDQYYIADDQQNMLTDENVDWSYYTRSENADSQKQILLTPAEGSVDFIRELTTTGGYFGDVSYVLISGDGLTIEDFTTNDPLPVTVPISITEDTIRMGGLSDAVQGVLLAPGFDFEPVDWELDPTGGVWQMPQYGEEGLTTYNTSLNGKSIRVKLSLPEINGIAWSDYERIILKLGYATDNIADNDNPIFETPLSLTEAEQYIVLPESLNEAFFTERTNLEFYIQAFAKWDNVYSYGLYTTSGEVFSCYNNAQRDEAYLQKITKNTYIEVPDNNGGTEFVSISHEQEFSSAQETAQDLGVAKAIDIALTDMTTIRLDFAGLDYEQMIRIWNETNGETKENAEWSTYVTNFERHLVADAINTVYYQTVNPYSGLSDIHTLIFDTRQEAPKLSVGFTPSADDGYATERRLTITELSGGAGEELTVKMIDPDGNIVDFPEGADAVVRDEQYRTFYTVNSAGAIGYTTVKAEKIDAESPVITIDSQDGSYLGISVMDDVFEEDLSDMELYLRYDDPSYRAVLAEYGLLTDDDGFFKIEEFSQSEFGVRPENTAMGILEYTGSLRPADGQIYAGMMFTAPAGSGGYTGTVSMYIVDRVGHQSDIVTAAMNIPEIKFTENEFVYNRDNHPFGPEKNIILPYYSVFLENPAEVTEPKLTDRGIRGEINTDDVFQEFHEAMPIYKDGKYTLTVKDHFGDEHEITYTVPPEAFDGDRLDIYAVNAKDGDTDIVNLSISSLDGSSFKVELPSDDDYDMEAMDGYVIDLSMKAGEATVWQSDGSAGAFGEFYTDVTLKVTKNGTFKVLVQNNDGLLTEYLVNVYINKEIAELETQWSFPNGLFEDENGQAYTYDYAAFVVNTVDPERTLLGESTFNFTYNDPVGTTKTFTVTDDYGFVQECTAELNVEIRKSEQEYLLPPEMEVSIYAQRNNTSVVLGSIGEEESERYRDLIDMYGGATQYRLTASTFSPNNVKTVLLPYGEDTSGITFDTAKNAAIDGVEAVGDVFLINKPDARFSLIMVDENDLLSKRFDFDGGFTIDVTPPVISDVKQTVKGYNVELAITVTDDVSSFDELTVLSPSGVTRSENTFLYTVGQNGSVVFTVSDKCGNFTTQAVSVTAIDDTKPVARLVAYSPSSADSQIVLPEIANRDIEALITFNKNIMDLSLEILKDGAYTAVTDEDGVSISKNTESSATVTFTKCASVRVQYKALNGQSGTPLEINIPDVIIDKSVPNIVTTVVYNTRDGASKPISATIRAYADNKTIFYGSGTYTQEEPFEETVYENNIYEYSFTDNAGNVVKANVDVNGIDEKRLEVYAYDMPEQIAPSGAEFKLSVNKPAAITLDDGLTTSDSLAVTEPDGAVLTLTAQRAGFYTITATDDAGNTVNCFVSIAVGDSMCTRF</sequence>
<name>A0A9D1SE94_9FIRM</name>
<feature type="chain" id="PRO_5039205041" evidence="1">
    <location>
        <begin position="28"/>
        <end position="2217"/>
    </location>
</feature>
<evidence type="ECO:0000256" key="1">
    <source>
        <dbReference type="SAM" id="SignalP"/>
    </source>
</evidence>
<reference evidence="2" key="1">
    <citation type="submission" date="2020-10" db="EMBL/GenBank/DDBJ databases">
        <authorList>
            <person name="Gilroy R."/>
        </authorList>
    </citation>
    <scope>NUCLEOTIDE SEQUENCE</scope>
    <source>
        <strain evidence="2">USAMLcec3-3695</strain>
    </source>
</reference>
<evidence type="ECO:0000313" key="3">
    <source>
        <dbReference type="Proteomes" id="UP000824109"/>
    </source>
</evidence>
<accession>A0A9D1SE94</accession>
<dbReference type="Proteomes" id="UP000824109">
    <property type="component" value="Unassembled WGS sequence"/>
</dbReference>
<protein>
    <submittedName>
        <fullName evidence="2">Uncharacterized protein</fullName>
    </submittedName>
</protein>
<keyword evidence="1" id="KW-0732">Signal</keyword>
<gene>
    <name evidence="2" type="ORF">IAA61_01325</name>
</gene>
<organism evidence="2 3">
    <name type="scientific">Candidatus Ornithomonoglobus merdipullorum</name>
    <dbReference type="NCBI Taxonomy" id="2840895"/>
    <lineage>
        <taxon>Bacteria</taxon>
        <taxon>Bacillati</taxon>
        <taxon>Bacillota</taxon>
        <taxon>Clostridia</taxon>
        <taxon>Candidatus Ornithomonoglobus</taxon>
    </lineage>
</organism>
<reference evidence="2" key="2">
    <citation type="journal article" date="2021" name="PeerJ">
        <title>Extensive microbial diversity within the chicken gut microbiome revealed by metagenomics and culture.</title>
        <authorList>
            <person name="Gilroy R."/>
            <person name="Ravi A."/>
            <person name="Getino M."/>
            <person name="Pursley I."/>
            <person name="Horton D.L."/>
            <person name="Alikhan N.F."/>
            <person name="Baker D."/>
            <person name="Gharbi K."/>
            <person name="Hall N."/>
            <person name="Watson M."/>
            <person name="Adriaenssens E.M."/>
            <person name="Foster-Nyarko E."/>
            <person name="Jarju S."/>
            <person name="Secka A."/>
            <person name="Antonio M."/>
            <person name="Oren A."/>
            <person name="Chaudhuri R.R."/>
            <person name="La Ragione R."/>
            <person name="Hildebrand F."/>
            <person name="Pallen M.J."/>
        </authorList>
    </citation>
    <scope>NUCLEOTIDE SEQUENCE</scope>
    <source>
        <strain evidence="2">USAMLcec3-3695</strain>
    </source>
</reference>
<feature type="signal peptide" evidence="1">
    <location>
        <begin position="1"/>
        <end position="27"/>
    </location>
</feature>
<comment type="caution">
    <text evidence="2">The sequence shown here is derived from an EMBL/GenBank/DDBJ whole genome shotgun (WGS) entry which is preliminary data.</text>
</comment>
<proteinExistence type="predicted"/>
<dbReference type="EMBL" id="DVNB01000016">
    <property type="protein sequence ID" value="HIU56437.1"/>
    <property type="molecule type" value="Genomic_DNA"/>
</dbReference>